<evidence type="ECO:0000313" key="1">
    <source>
        <dbReference type="EMBL" id="RCJ35335.1"/>
    </source>
</evidence>
<keyword evidence="2" id="KW-1185">Reference proteome</keyword>
<dbReference type="EMBL" id="LXQD01000153">
    <property type="protein sequence ID" value="RCJ35335.1"/>
    <property type="molecule type" value="Genomic_DNA"/>
</dbReference>
<gene>
    <name evidence="1" type="ORF">A6770_16040</name>
</gene>
<accession>A0A367RFW4</accession>
<comment type="caution">
    <text evidence="1">The sequence shown here is derived from an EMBL/GenBank/DDBJ whole genome shotgun (WGS) entry which is preliminary data.</text>
</comment>
<organism evidence="1 2">
    <name type="scientific">Nostoc minutum NIES-26</name>
    <dbReference type="NCBI Taxonomy" id="1844469"/>
    <lineage>
        <taxon>Bacteria</taxon>
        <taxon>Bacillati</taxon>
        <taxon>Cyanobacteriota</taxon>
        <taxon>Cyanophyceae</taxon>
        <taxon>Nostocales</taxon>
        <taxon>Nostocaceae</taxon>
        <taxon>Nostoc</taxon>
    </lineage>
</organism>
<proteinExistence type="predicted"/>
<dbReference type="AlphaFoldDB" id="A0A367RFW4"/>
<reference evidence="1" key="1">
    <citation type="submission" date="2016-04" db="EMBL/GenBank/DDBJ databases">
        <authorList>
            <person name="Tabuchi Yagui T.R."/>
        </authorList>
    </citation>
    <scope>NUCLEOTIDE SEQUENCE [LARGE SCALE GENOMIC DNA]</scope>
    <source>
        <strain evidence="1">NIES-26</strain>
    </source>
</reference>
<dbReference type="Pfam" id="PF20475">
    <property type="entry name" value="DUF6717"/>
    <property type="match status" value="1"/>
</dbReference>
<evidence type="ECO:0000313" key="2">
    <source>
        <dbReference type="Proteomes" id="UP000252107"/>
    </source>
</evidence>
<sequence>MTNSMMVIFPYRHNQTWVFDDERMGLVQEPFVSGVPEMIDILIQDIANVDEGFKLLFSANPFPSYQVELILLKEEYNGHWYRWNQKNLEGWLCPALFQYFSEPPNKIYCKAESLY</sequence>
<protein>
    <submittedName>
        <fullName evidence="1">Uncharacterized protein</fullName>
    </submittedName>
</protein>
<dbReference type="InterPro" id="IPR046562">
    <property type="entry name" value="DUF6717"/>
</dbReference>
<dbReference type="Proteomes" id="UP000252107">
    <property type="component" value="Unassembled WGS sequence"/>
</dbReference>
<name>A0A367RFW4_9NOSO</name>